<evidence type="ECO:0000256" key="1">
    <source>
        <dbReference type="ARBA" id="ARBA00022490"/>
    </source>
</evidence>
<keyword evidence="8" id="KW-0378">Hydrolase</keyword>
<comment type="function">
    <text evidence="6">The RuvA-RuvB-RuvC complex processes Holliday junction (HJ) DNA during genetic recombination and DNA repair, while the RuvA-RuvB complex plays an important role in the rescue of blocked DNA replication forks via replication fork reversal (RFR). RuvA specifically binds to HJ cruciform DNA, conferring on it an open structure. The RuvB hexamer acts as an ATP-dependent pump, pulling dsDNA into and through the RuvAB complex. HJ branch migration allows RuvC to scan DNA until it finds its consensus sequence, where it cleaves and resolves the cruciform DNA.</text>
</comment>
<comment type="domain">
    <text evidence="6">Has three domains with a flexible linker between the domains II and III and assumes an 'L' shape. Domain III is highly mobile and contacts RuvB.</text>
</comment>
<dbReference type="Pfam" id="PF07499">
    <property type="entry name" value="RuvA_C"/>
    <property type="match status" value="1"/>
</dbReference>
<evidence type="ECO:0000259" key="7">
    <source>
        <dbReference type="SMART" id="SM00278"/>
    </source>
</evidence>
<keyword evidence="3 6" id="KW-0238">DNA-binding</keyword>
<dbReference type="eggNOG" id="COG0632">
    <property type="taxonomic scope" value="Bacteria"/>
</dbReference>
<dbReference type="GO" id="GO:0048476">
    <property type="term" value="C:Holliday junction resolvase complex"/>
    <property type="evidence" value="ECO:0007669"/>
    <property type="project" value="UniProtKB-UniRule"/>
</dbReference>
<dbReference type="GO" id="GO:0009378">
    <property type="term" value="F:four-way junction helicase activity"/>
    <property type="evidence" value="ECO:0007669"/>
    <property type="project" value="InterPro"/>
</dbReference>
<evidence type="ECO:0000256" key="2">
    <source>
        <dbReference type="ARBA" id="ARBA00022763"/>
    </source>
</evidence>
<accession>G4QC34</accession>
<evidence type="ECO:0000256" key="4">
    <source>
        <dbReference type="ARBA" id="ARBA00023172"/>
    </source>
</evidence>
<reference evidence="8 9" key="2">
    <citation type="journal article" date="2012" name="PLoS ONE">
        <title>Genomic characterization of the taylorella genus.</title>
        <authorList>
            <person name="Hebert L."/>
            <person name="Moumen B."/>
            <person name="Pons N."/>
            <person name="Duquesne F."/>
            <person name="Breuil M.F."/>
            <person name="Goux D."/>
            <person name="Batto J.M."/>
            <person name="Laugier C."/>
            <person name="Renault P."/>
            <person name="Petry S."/>
        </authorList>
    </citation>
    <scope>NUCLEOTIDE SEQUENCE [LARGE SCALE GENOMIC DNA]</scope>
    <source>
        <strain evidence="8 9">MCE3</strain>
    </source>
</reference>
<dbReference type="GO" id="GO:0005737">
    <property type="term" value="C:cytoplasm"/>
    <property type="evidence" value="ECO:0007669"/>
    <property type="project" value="UniProtKB-SubCell"/>
</dbReference>
<dbReference type="AlphaFoldDB" id="G4QC34"/>
<dbReference type="GO" id="GO:0005524">
    <property type="term" value="F:ATP binding"/>
    <property type="evidence" value="ECO:0007669"/>
    <property type="project" value="InterPro"/>
</dbReference>
<dbReference type="Pfam" id="PF14520">
    <property type="entry name" value="HHH_5"/>
    <property type="match status" value="1"/>
</dbReference>
<dbReference type="STRING" id="1008459.TASI_1259"/>
<dbReference type="HAMAP" id="MF_00031">
    <property type="entry name" value="DNA_HJ_migration_RuvA"/>
    <property type="match status" value="1"/>
</dbReference>
<dbReference type="InterPro" id="IPR003583">
    <property type="entry name" value="Hlx-hairpin-Hlx_DNA-bd_motif"/>
</dbReference>
<keyword evidence="2 6" id="KW-0227">DNA damage</keyword>
<dbReference type="KEGG" id="tas:TASI_1259"/>
<dbReference type="RefSeq" id="WP_014111897.1">
    <property type="nucleotide sequence ID" value="NC_016043.1"/>
</dbReference>
<gene>
    <name evidence="6" type="primary">ruvA</name>
    <name evidence="8" type="ordered locus">TASI_1259</name>
</gene>
<organism evidence="8 9">
    <name type="scientific">Taylorella asinigenitalis (strain MCE3)</name>
    <dbReference type="NCBI Taxonomy" id="1008459"/>
    <lineage>
        <taxon>Bacteria</taxon>
        <taxon>Pseudomonadati</taxon>
        <taxon>Pseudomonadota</taxon>
        <taxon>Betaproteobacteria</taxon>
        <taxon>Burkholderiales</taxon>
        <taxon>Alcaligenaceae</taxon>
        <taxon>Taylorella</taxon>
    </lineage>
</organism>
<dbReference type="SUPFAM" id="SSF46929">
    <property type="entry name" value="DNA helicase RuvA subunit, C-terminal domain"/>
    <property type="match status" value="1"/>
</dbReference>
<evidence type="ECO:0000256" key="6">
    <source>
        <dbReference type="HAMAP-Rule" id="MF_00031"/>
    </source>
</evidence>
<comment type="caution">
    <text evidence="6">Lacks conserved residue(s) required for the propagation of feature annotation.</text>
</comment>
<sequence>MISRLKGKLISKFPPTVCIDLGGIAYDVDVSMTTFYELPDIGQEVTLYTHLAVREDAHTLYGFISEEERATFRALVKVNGIGFKSALGILSGMTPDALYSAIESEDSSQLERVPGIGKKTAARILLELKGKMPELGSSSDKSSNSKNHNDILAALLNLGYSDKQAKQAISALPKDIDATEGVRIALRSMDK</sequence>
<dbReference type="Gene3D" id="1.10.150.20">
    <property type="entry name" value="5' to 3' exonuclease, C-terminal subdomain"/>
    <property type="match status" value="1"/>
</dbReference>
<reference key="1">
    <citation type="submission" date="2011-09" db="EMBL/GenBank/DDBJ databases">
        <title>Genomic characterization of the Taylorella genus.</title>
        <authorList>
            <person name="Hebert L."/>
            <person name="Moumen B."/>
            <person name="Pons N."/>
            <person name="Duquesne F."/>
            <person name="Breuil M.-F."/>
            <person name="Goux D."/>
            <person name="Batto J.-M."/>
            <person name="Renault P."/>
            <person name="Laugier C."/>
            <person name="Petry S."/>
        </authorList>
    </citation>
    <scope>NUCLEOTIDE SEQUENCE</scope>
    <source>
        <strain>MCE3</strain>
    </source>
</reference>
<dbReference type="SUPFAM" id="SSF50249">
    <property type="entry name" value="Nucleic acid-binding proteins"/>
    <property type="match status" value="1"/>
</dbReference>
<dbReference type="NCBIfam" id="TIGR00084">
    <property type="entry name" value="ruvA"/>
    <property type="match status" value="1"/>
</dbReference>
<evidence type="ECO:0000313" key="9">
    <source>
        <dbReference type="Proteomes" id="UP000009284"/>
    </source>
</evidence>
<keyword evidence="8" id="KW-0067">ATP-binding</keyword>
<comment type="subunit">
    <text evidence="6">Homotetramer. Forms an RuvA(8)-RuvB(12)-Holliday junction (HJ) complex. HJ DNA is sandwiched between 2 RuvA tetramers; dsDNA enters through RuvA and exits via RuvB. An RuvB hexamer assembles on each DNA strand where it exits the tetramer. Each RuvB hexamer is contacted by two RuvA subunits (via domain III) on 2 adjacent RuvB subunits; this complex drives branch migration. In the full resolvosome a probable DNA-RuvA(4)-RuvB(12)-RuvC(2) complex forms which resolves the HJ.</text>
</comment>
<dbReference type="HOGENOM" id="CLU_087936_0_0_4"/>
<dbReference type="Gene3D" id="1.10.8.10">
    <property type="entry name" value="DNA helicase RuvA subunit, C-terminal domain"/>
    <property type="match status" value="1"/>
</dbReference>
<dbReference type="Proteomes" id="UP000009284">
    <property type="component" value="Chromosome"/>
</dbReference>
<dbReference type="SUPFAM" id="SSF47781">
    <property type="entry name" value="RuvA domain 2-like"/>
    <property type="match status" value="1"/>
</dbReference>
<dbReference type="InterPro" id="IPR011114">
    <property type="entry name" value="RuvA_C"/>
</dbReference>
<comment type="similarity">
    <text evidence="6">Belongs to the RuvA family.</text>
</comment>
<dbReference type="GO" id="GO:0006281">
    <property type="term" value="P:DNA repair"/>
    <property type="evidence" value="ECO:0007669"/>
    <property type="project" value="UniProtKB-UniRule"/>
</dbReference>
<evidence type="ECO:0000256" key="3">
    <source>
        <dbReference type="ARBA" id="ARBA00023125"/>
    </source>
</evidence>
<feature type="region of interest" description="Domain III" evidence="6">
    <location>
        <begin position="143"/>
        <end position="191"/>
    </location>
</feature>
<dbReference type="InterPro" id="IPR036267">
    <property type="entry name" value="RuvA_C_sf"/>
</dbReference>
<dbReference type="GO" id="GO:0000400">
    <property type="term" value="F:four-way junction DNA binding"/>
    <property type="evidence" value="ECO:0007669"/>
    <property type="project" value="UniProtKB-UniRule"/>
</dbReference>
<protein>
    <recommendedName>
        <fullName evidence="6">Holliday junction branch migration complex subunit RuvA</fullName>
    </recommendedName>
</protein>
<dbReference type="InterPro" id="IPR000085">
    <property type="entry name" value="RuvA"/>
</dbReference>
<keyword evidence="1 6" id="KW-0963">Cytoplasm</keyword>
<keyword evidence="8" id="KW-0347">Helicase</keyword>
<dbReference type="InterPro" id="IPR010994">
    <property type="entry name" value="RuvA_2-like"/>
</dbReference>
<feature type="region of interest" description="Domain I" evidence="6">
    <location>
        <begin position="1"/>
        <end position="64"/>
    </location>
</feature>
<keyword evidence="5 6" id="KW-0234">DNA repair</keyword>
<dbReference type="SMART" id="SM00278">
    <property type="entry name" value="HhH1"/>
    <property type="match status" value="2"/>
</dbReference>
<dbReference type="CDD" id="cd14332">
    <property type="entry name" value="UBA_RuvA_C"/>
    <property type="match status" value="1"/>
</dbReference>
<keyword evidence="8" id="KW-0547">Nucleotide-binding</keyword>
<dbReference type="GO" id="GO:0009379">
    <property type="term" value="C:Holliday junction helicase complex"/>
    <property type="evidence" value="ECO:0007669"/>
    <property type="project" value="InterPro"/>
</dbReference>
<dbReference type="Pfam" id="PF01330">
    <property type="entry name" value="RuvA_N"/>
    <property type="match status" value="1"/>
</dbReference>
<dbReference type="InterPro" id="IPR013849">
    <property type="entry name" value="DNA_helicase_Holl-junc_RuvA_I"/>
</dbReference>
<evidence type="ECO:0000313" key="8">
    <source>
        <dbReference type="EMBL" id="AEP37003.1"/>
    </source>
</evidence>
<dbReference type="Gene3D" id="2.40.50.140">
    <property type="entry name" value="Nucleic acid-binding proteins"/>
    <property type="match status" value="1"/>
</dbReference>
<dbReference type="GO" id="GO:0006310">
    <property type="term" value="P:DNA recombination"/>
    <property type="evidence" value="ECO:0007669"/>
    <property type="project" value="UniProtKB-UniRule"/>
</dbReference>
<comment type="subcellular location">
    <subcellularLocation>
        <location evidence="6">Cytoplasm</location>
    </subcellularLocation>
</comment>
<feature type="domain" description="Helix-hairpin-helix DNA-binding motif class 1" evidence="7">
    <location>
        <begin position="108"/>
        <end position="127"/>
    </location>
</feature>
<feature type="domain" description="Helix-hairpin-helix DNA-binding motif class 1" evidence="7">
    <location>
        <begin position="73"/>
        <end position="92"/>
    </location>
</feature>
<keyword evidence="9" id="KW-1185">Reference proteome</keyword>
<evidence type="ECO:0000256" key="5">
    <source>
        <dbReference type="ARBA" id="ARBA00023204"/>
    </source>
</evidence>
<proteinExistence type="inferred from homology"/>
<dbReference type="EMBL" id="CP003059">
    <property type="protein sequence ID" value="AEP37003.1"/>
    <property type="molecule type" value="Genomic_DNA"/>
</dbReference>
<keyword evidence="4 6" id="KW-0233">DNA recombination</keyword>
<name>G4QC34_TAYAM</name>
<dbReference type="OrthoDB" id="5293449at2"/>
<dbReference type="InterPro" id="IPR012340">
    <property type="entry name" value="NA-bd_OB-fold"/>
</dbReference>